<reference evidence="2 3" key="1">
    <citation type="journal article" date="2011" name="Stand. Genomic Sci.">
        <title>Complete genome sequence of Haliscomenobacter hydrossis type strain (O).</title>
        <authorList>
            <consortium name="US DOE Joint Genome Institute (JGI-PGF)"/>
            <person name="Daligault H."/>
            <person name="Lapidus A."/>
            <person name="Zeytun A."/>
            <person name="Nolan M."/>
            <person name="Lucas S."/>
            <person name="Del Rio T.G."/>
            <person name="Tice H."/>
            <person name="Cheng J.F."/>
            <person name="Tapia R."/>
            <person name="Han C."/>
            <person name="Goodwin L."/>
            <person name="Pitluck S."/>
            <person name="Liolios K."/>
            <person name="Pagani I."/>
            <person name="Ivanova N."/>
            <person name="Huntemann M."/>
            <person name="Mavromatis K."/>
            <person name="Mikhailova N."/>
            <person name="Pati A."/>
            <person name="Chen A."/>
            <person name="Palaniappan K."/>
            <person name="Land M."/>
            <person name="Hauser L."/>
            <person name="Brambilla E.M."/>
            <person name="Rohde M."/>
            <person name="Verbarg S."/>
            <person name="Goker M."/>
            <person name="Bristow J."/>
            <person name="Eisen J.A."/>
            <person name="Markowitz V."/>
            <person name="Hugenholtz P."/>
            <person name="Kyrpides N.C."/>
            <person name="Klenk H.P."/>
            <person name="Woyke T."/>
        </authorList>
    </citation>
    <scope>NUCLEOTIDE SEQUENCE [LARGE SCALE GENOMIC DNA]</scope>
    <source>
        <strain evidence="3">ATCC 27775 / DSM 1100 / LMG 10767 / O</strain>
    </source>
</reference>
<keyword evidence="3" id="KW-1185">Reference proteome</keyword>
<name>F4KSS7_HALH1</name>
<dbReference type="OrthoDB" id="954671at2"/>
<accession>F4KSS7</accession>
<keyword evidence="1" id="KW-0732">Signal</keyword>
<evidence type="ECO:0000256" key="1">
    <source>
        <dbReference type="SAM" id="SignalP"/>
    </source>
</evidence>
<dbReference type="KEGG" id="hhy:Halhy_0128"/>
<organism evidence="2 3">
    <name type="scientific">Haliscomenobacter hydrossis (strain ATCC 27775 / DSM 1100 / LMG 10767 / O)</name>
    <dbReference type="NCBI Taxonomy" id="760192"/>
    <lineage>
        <taxon>Bacteria</taxon>
        <taxon>Pseudomonadati</taxon>
        <taxon>Bacteroidota</taxon>
        <taxon>Saprospiria</taxon>
        <taxon>Saprospirales</taxon>
        <taxon>Haliscomenobacteraceae</taxon>
        <taxon>Haliscomenobacter</taxon>
    </lineage>
</organism>
<gene>
    <name evidence="2" type="ordered locus">Halhy_0128</name>
</gene>
<feature type="chain" id="PRO_5003310281" description="DUF2846 domain-containing protein" evidence="1">
    <location>
        <begin position="21"/>
        <end position="131"/>
    </location>
</feature>
<feature type="signal peptide" evidence="1">
    <location>
        <begin position="1"/>
        <end position="20"/>
    </location>
</feature>
<sequence>MLKYSFFVGLLLLFSAGENAEKATFVLYRGREFLGHAYEIKFNNHLVATIETNSFIEVVITPGKINIEASAFRGTKKTLTVTAEAGQVYFVKAYEEIDFWDHYLVMHLMDAEKAKKEVKKCLEIKVAKQPD</sequence>
<dbReference type="Proteomes" id="UP000008461">
    <property type="component" value="Chromosome"/>
</dbReference>
<dbReference type="EMBL" id="CP002691">
    <property type="protein sequence ID" value="AEE48041.1"/>
    <property type="molecule type" value="Genomic_DNA"/>
</dbReference>
<evidence type="ECO:0000313" key="3">
    <source>
        <dbReference type="Proteomes" id="UP000008461"/>
    </source>
</evidence>
<reference key="2">
    <citation type="submission" date="2011-04" db="EMBL/GenBank/DDBJ databases">
        <title>Complete sequence of chromosome of Haliscomenobacter hydrossis DSM 1100.</title>
        <authorList>
            <consortium name="US DOE Joint Genome Institute (JGI-PGF)"/>
            <person name="Lucas S."/>
            <person name="Han J."/>
            <person name="Lapidus A."/>
            <person name="Bruce D."/>
            <person name="Goodwin L."/>
            <person name="Pitluck S."/>
            <person name="Peters L."/>
            <person name="Kyrpides N."/>
            <person name="Mavromatis K."/>
            <person name="Ivanova N."/>
            <person name="Ovchinnikova G."/>
            <person name="Pagani I."/>
            <person name="Daligault H."/>
            <person name="Detter J.C."/>
            <person name="Han C."/>
            <person name="Land M."/>
            <person name="Hauser L."/>
            <person name="Markowitz V."/>
            <person name="Cheng J.-F."/>
            <person name="Hugenholtz P."/>
            <person name="Woyke T."/>
            <person name="Wu D."/>
            <person name="Verbarg S."/>
            <person name="Frueling A."/>
            <person name="Brambilla E."/>
            <person name="Klenk H.-P."/>
            <person name="Eisen J.A."/>
        </authorList>
    </citation>
    <scope>NUCLEOTIDE SEQUENCE</scope>
    <source>
        <strain>DSM 1100</strain>
    </source>
</reference>
<evidence type="ECO:0000313" key="2">
    <source>
        <dbReference type="EMBL" id="AEE48041.1"/>
    </source>
</evidence>
<dbReference type="RefSeq" id="WP_013762605.1">
    <property type="nucleotide sequence ID" value="NC_015510.1"/>
</dbReference>
<dbReference type="STRING" id="760192.Halhy_0128"/>
<dbReference type="HOGENOM" id="CLU_1924631_0_0_10"/>
<proteinExistence type="predicted"/>
<evidence type="ECO:0008006" key="4">
    <source>
        <dbReference type="Google" id="ProtNLM"/>
    </source>
</evidence>
<dbReference type="eggNOG" id="ENOG5033N2G">
    <property type="taxonomic scope" value="Bacteria"/>
</dbReference>
<protein>
    <recommendedName>
        <fullName evidence="4">DUF2846 domain-containing protein</fullName>
    </recommendedName>
</protein>
<dbReference type="AlphaFoldDB" id="F4KSS7"/>